<dbReference type="AlphaFoldDB" id="A0A139I8S6"/>
<evidence type="ECO:0000256" key="2">
    <source>
        <dbReference type="RuleBase" id="RU003876"/>
    </source>
</evidence>
<feature type="compositionally biased region" description="Basic and acidic residues" evidence="3">
    <location>
        <begin position="320"/>
        <end position="329"/>
    </location>
</feature>
<keyword evidence="5" id="KW-1185">Reference proteome</keyword>
<feature type="compositionally biased region" description="Acidic residues" evidence="3">
    <location>
        <begin position="344"/>
        <end position="355"/>
    </location>
</feature>
<dbReference type="InterPro" id="IPR002164">
    <property type="entry name" value="NAP_family"/>
</dbReference>
<evidence type="ECO:0000256" key="3">
    <source>
        <dbReference type="SAM" id="MobiDB-lite"/>
    </source>
</evidence>
<protein>
    <submittedName>
        <fullName evidence="4">Uncharacterized protein</fullName>
    </submittedName>
</protein>
<feature type="region of interest" description="Disordered" evidence="3">
    <location>
        <begin position="318"/>
        <end position="359"/>
    </location>
</feature>
<dbReference type="OrthoDB" id="19419at2759"/>
<dbReference type="Gene3D" id="3.30.1120.90">
    <property type="entry name" value="Nucleosome assembly protein"/>
    <property type="match status" value="1"/>
</dbReference>
<proteinExistence type="inferred from homology"/>
<reference evidence="4 5" key="1">
    <citation type="submission" date="2015-07" db="EMBL/GenBank/DDBJ databases">
        <title>Comparative genomics of the Sigatoka disease complex on banana suggests a link between parallel evolutionary changes in Pseudocercospora fijiensis and Pseudocercospora eumusae and increased virulence on the banana host.</title>
        <authorList>
            <person name="Chang T.-C."/>
            <person name="Salvucci A."/>
            <person name="Crous P.W."/>
            <person name="Stergiopoulos I."/>
        </authorList>
    </citation>
    <scope>NUCLEOTIDE SEQUENCE [LARGE SCALE GENOMIC DNA]</scope>
    <source>
        <strain evidence="4 5">CBS 116634</strain>
    </source>
</reference>
<dbReference type="PANTHER" id="PTHR11875">
    <property type="entry name" value="TESTIS-SPECIFIC Y-ENCODED PROTEIN"/>
    <property type="match status" value="1"/>
</dbReference>
<feature type="region of interest" description="Disordered" evidence="3">
    <location>
        <begin position="413"/>
        <end position="435"/>
    </location>
</feature>
<gene>
    <name evidence="4" type="ORF">AC579_4949</name>
</gene>
<dbReference type="SUPFAM" id="SSF143113">
    <property type="entry name" value="NAP-like"/>
    <property type="match status" value="1"/>
</dbReference>
<organism evidence="4 5">
    <name type="scientific">Pseudocercospora musae</name>
    <dbReference type="NCBI Taxonomy" id="113226"/>
    <lineage>
        <taxon>Eukaryota</taxon>
        <taxon>Fungi</taxon>
        <taxon>Dikarya</taxon>
        <taxon>Ascomycota</taxon>
        <taxon>Pezizomycotina</taxon>
        <taxon>Dothideomycetes</taxon>
        <taxon>Dothideomycetidae</taxon>
        <taxon>Mycosphaerellales</taxon>
        <taxon>Mycosphaerellaceae</taxon>
        <taxon>Pseudocercospora</taxon>
    </lineage>
</organism>
<accession>A0A139I8S6</accession>
<dbReference type="Pfam" id="PF00956">
    <property type="entry name" value="NAP"/>
    <property type="match status" value="1"/>
</dbReference>
<evidence type="ECO:0000313" key="5">
    <source>
        <dbReference type="Proteomes" id="UP000073492"/>
    </source>
</evidence>
<evidence type="ECO:0000256" key="1">
    <source>
        <dbReference type="ARBA" id="ARBA00009947"/>
    </source>
</evidence>
<name>A0A139I8S6_9PEZI</name>
<dbReference type="GO" id="GO:0005634">
    <property type="term" value="C:nucleus"/>
    <property type="evidence" value="ECO:0007669"/>
    <property type="project" value="InterPro"/>
</dbReference>
<comment type="caution">
    <text evidence="4">The sequence shown here is derived from an EMBL/GenBank/DDBJ whole genome shotgun (WGS) entry which is preliminary data.</text>
</comment>
<dbReference type="InterPro" id="IPR037231">
    <property type="entry name" value="NAP-like_sf"/>
</dbReference>
<sequence>MVANTVTITLRSVAVEQPHPSVFVRSSKRADARGHMPCCDTGSSRELAGTQEKLEEHHPQPCLLLMQEPQSCIFQHALVRSSRVALNSIMSSSSQETTMIAFTMAEVSEVSPVTYEELSAIEDEFDQVDSEIMRQQYELSKGAYAKRAEAIAKIPNFWPLVLEQAPPEIDGYIHPEDSRILGESLISLEVTRPELDIEPQGSPRSISIKFRFKENDRFSDEVLEKKFFYRRASDGWVGLVSEPVKINWKKGKDLTEGLTDGAHALFEARKKTGDMLAKGVPEYTALKKKVEHWNGANTSFFTWFGWVSSRRWVSAEESEAANKEHQSRREARKKGEKVEPQLPDLEDEEKNDDSEVEVHENGDDLAVSFAEDIWPNAIKFFTQAQEMGELSDADFEDDDMDEDDEEVEAIDIRALVDAEKRKRPSDGPPAKKQKK</sequence>
<dbReference type="GO" id="GO:0006334">
    <property type="term" value="P:nucleosome assembly"/>
    <property type="evidence" value="ECO:0007669"/>
    <property type="project" value="InterPro"/>
</dbReference>
<dbReference type="Proteomes" id="UP000073492">
    <property type="component" value="Unassembled WGS sequence"/>
</dbReference>
<dbReference type="EMBL" id="LFZO01000219">
    <property type="protein sequence ID" value="KXT11151.1"/>
    <property type="molecule type" value="Genomic_DNA"/>
</dbReference>
<evidence type="ECO:0000313" key="4">
    <source>
        <dbReference type="EMBL" id="KXT11151.1"/>
    </source>
</evidence>
<comment type="similarity">
    <text evidence="1 2">Belongs to the nucleosome assembly protein (NAP) family.</text>
</comment>
<dbReference type="STRING" id="113226.A0A139I8S6"/>